<dbReference type="EMBL" id="JAOAOG010000339">
    <property type="protein sequence ID" value="KAJ6226786.1"/>
    <property type="molecule type" value="Genomic_DNA"/>
</dbReference>
<protein>
    <recommendedName>
        <fullName evidence="5">VWFA domain-containing protein</fullName>
    </recommendedName>
</protein>
<feature type="compositionally biased region" description="Basic and acidic residues" evidence="2">
    <location>
        <begin position="280"/>
        <end position="301"/>
    </location>
</feature>
<dbReference type="SMART" id="SM00726">
    <property type="entry name" value="UIM"/>
    <property type="match status" value="2"/>
</dbReference>
<comment type="caution">
    <text evidence="3">The sequence shown here is derived from an EMBL/GenBank/DDBJ whole genome shotgun (WGS) entry which is preliminary data.</text>
</comment>
<gene>
    <name evidence="3" type="ORF">M0813_10320</name>
</gene>
<keyword evidence="4" id="KW-1185">Reference proteome</keyword>
<keyword evidence="1" id="KW-0175">Coiled coil</keyword>
<evidence type="ECO:0000313" key="4">
    <source>
        <dbReference type="Proteomes" id="UP001150062"/>
    </source>
</evidence>
<evidence type="ECO:0000313" key="3">
    <source>
        <dbReference type="EMBL" id="KAJ6226786.1"/>
    </source>
</evidence>
<evidence type="ECO:0000256" key="2">
    <source>
        <dbReference type="SAM" id="MobiDB-lite"/>
    </source>
</evidence>
<sequence length="582" mass="66937">MTTQLGIIIDNYDGSTLNNQELDFSEIQIDVVQSYCRLVTQDNKSTNFAIIPTSSSQDKIELYDSQHNENKSLTPCQYLNDLKFCKRRNLVSSVKLAISKLNNEKIIDKFEDSLTEQKESDLDLDKSQHLSYASSDSDFSAFGQFQNPSESETINSSKSNVESANEKINEKEIEDKKLLNSDRNVIQQKRIVVFLTTSLNLNSTQTMRLNNLIKSTNILFDFVFLQSAFGDENSFKRKLSANESVKNHILEINSEESTKNIFDKSGLFDLLTARTPLKKNNKENGKSNENIEKSEEVEKSSYENFQEQTQNNNENEQDENTDEVFIKELEGIEDEMIRTAMLLSMAQDNQSNLENVDEDENGNITEQDKPIQNIVNQYQTGTNTFTESESESDSESESESESELESGSGYGSENEKKTETEMEMESNEENEARILFGDNSTNGFETQMQTLPEDNSREYENENEIEFRFEDFDFSLLGTKNRNQRKRKKYSKGQEKKIDYSELSEEEQLKIVMEMSLKQLNEDEKVLIKPTPKKFVDPEITTCYNDKQFMESLIFQLPGVDPNSIDFQSILDEGNSMKFDEN</sequence>
<feature type="compositionally biased region" description="Acidic residues" evidence="2">
    <location>
        <begin position="388"/>
        <end position="404"/>
    </location>
</feature>
<evidence type="ECO:0000256" key="1">
    <source>
        <dbReference type="SAM" id="Coils"/>
    </source>
</evidence>
<feature type="region of interest" description="Disordered" evidence="2">
    <location>
        <begin position="278"/>
        <end position="322"/>
    </location>
</feature>
<accession>A0ABQ8X2W7</accession>
<feature type="compositionally biased region" description="Low complexity" evidence="2">
    <location>
        <begin position="302"/>
        <end position="314"/>
    </location>
</feature>
<proteinExistence type="predicted"/>
<organism evidence="3 4">
    <name type="scientific">Anaeramoeba flamelloides</name>
    <dbReference type="NCBI Taxonomy" id="1746091"/>
    <lineage>
        <taxon>Eukaryota</taxon>
        <taxon>Metamonada</taxon>
        <taxon>Anaeramoebidae</taxon>
        <taxon>Anaeramoeba</taxon>
    </lineage>
</organism>
<feature type="compositionally biased region" description="Polar residues" evidence="2">
    <location>
        <begin position="438"/>
        <end position="453"/>
    </location>
</feature>
<name>A0ABQ8X2W7_9EUKA</name>
<reference evidence="3" key="1">
    <citation type="submission" date="2022-08" db="EMBL/GenBank/DDBJ databases">
        <title>Novel sulfate-reducing endosymbionts in the free-living metamonad Anaeramoeba.</title>
        <authorList>
            <person name="Jerlstrom-Hultqvist J."/>
            <person name="Cepicka I."/>
            <person name="Gallot-Lavallee L."/>
            <person name="Salas-Leiva D."/>
            <person name="Curtis B.A."/>
            <person name="Zahonova K."/>
            <person name="Pipaliya S."/>
            <person name="Dacks J."/>
            <person name="Roger A.J."/>
        </authorList>
    </citation>
    <scope>NUCLEOTIDE SEQUENCE</scope>
    <source>
        <strain evidence="3">Schooner1</strain>
    </source>
</reference>
<evidence type="ECO:0008006" key="5">
    <source>
        <dbReference type="Google" id="ProtNLM"/>
    </source>
</evidence>
<feature type="coiled-coil region" evidence="1">
    <location>
        <begin position="154"/>
        <end position="181"/>
    </location>
</feature>
<dbReference type="InterPro" id="IPR003903">
    <property type="entry name" value="UIM_dom"/>
</dbReference>
<feature type="compositionally biased region" description="Polar residues" evidence="2">
    <location>
        <begin position="373"/>
        <end position="386"/>
    </location>
</feature>
<feature type="region of interest" description="Disordered" evidence="2">
    <location>
        <begin position="353"/>
        <end position="459"/>
    </location>
</feature>
<dbReference type="Proteomes" id="UP001150062">
    <property type="component" value="Unassembled WGS sequence"/>
</dbReference>
<dbReference type="PROSITE" id="PS50330">
    <property type="entry name" value="UIM"/>
    <property type="match status" value="1"/>
</dbReference>